<dbReference type="Gene3D" id="1.10.10.880">
    <property type="entry name" value="Anti sigma-E protein RseA, N-terminal domain"/>
    <property type="match status" value="1"/>
</dbReference>
<name>A0A554XEB0_9BURK</name>
<dbReference type="RefSeq" id="WP_143897349.1">
    <property type="nucleotide sequence ID" value="NZ_CP083911.1"/>
</dbReference>
<proteinExistence type="predicted"/>
<dbReference type="Proteomes" id="UP000317763">
    <property type="component" value="Unassembled WGS sequence"/>
</dbReference>
<dbReference type="GO" id="GO:0016989">
    <property type="term" value="F:sigma factor antagonist activity"/>
    <property type="evidence" value="ECO:0007669"/>
    <property type="project" value="InterPro"/>
</dbReference>
<evidence type="ECO:0000259" key="1">
    <source>
        <dbReference type="Pfam" id="PF03872"/>
    </source>
</evidence>
<sequence length="216" mass="21969">MKPSDVTIRDTGDERRACGERLSALFDGECGGDEIAAALAASDPETQRRTWDAYRRIGDALRAQAGGDEAADPAFVRAVMARVAAQPLPTVADAADAVSAPAALPRAAAAANDAVFRWRLVAGVAAVAAVVSILWQSGAVPGSAPGEVAQVAQTPAPPAVVVGATAGVVPAAVPVARVRDPQLEELMAAHRQWGGASALQTSAGFLRAASYDVPAR</sequence>
<dbReference type="Pfam" id="PF03872">
    <property type="entry name" value="RseA_N"/>
    <property type="match status" value="1"/>
</dbReference>
<comment type="caution">
    <text evidence="2">The sequence shown here is derived from an EMBL/GenBank/DDBJ whole genome shotgun (WGS) entry which is preliminary data.</text>
</comment>
<accession>A0A554XEB0</accession>
<dbReference type="InterPro" id="IPR005572">
    <property type="entry name" value="Anti-sigma_E_RseA_N"/>
</dbReference>
<dbReference type="SUPFAM" id="SSF89069">
    <property type="entry name" value="N-terminal, cytoplasmic domain of anti-sigmaE factor RseA"/>
    <property type="match status" value="1"/>
</dbReference>
<dbReference type="OrthoDB" id="8561243at2"/>
<dbReference type="InterPro" id="IPR036147">
    <property type="entry name" value="Anti-sigma_E_RseA_N_sf"/>
</dbReference>
<dbReference type="CDD" id="cd16328">
    <property type="entry name" value="RseA_N"/>
    <property type="match status" value="1"/>
</dbReference>
<dbReference type="AlphaFoldDB" id="A0A554XEB0"/>
<protein>
    <recommendedName>
        <fullName evidence="1">Anti sigma-E protein RseA N-terminal domain-containing protein</fullName>
    </recommendedName>
</protein>
<gene>
    <name evidence="2" type="ORF">Ttaiw_00239</name>
</gene>
<evidence type="ECO:0000313" key="2">
    <source>
        <dbReference type="EMBL" id="TSE34177.1"/>
    </source>
</evidence>
<reference evidence="2 3" key="1">
    <citation type="submission" date="2019-07" db="EMBL/GenBank/DDBJ databases">
        <title>Tepidimonas taiwanensis I1-1 draft genome.</title>
        <authorList>
            <person name="Da Costa M.S."/>
            <person name="Froufe H.J.C."/>
            <person name="Egas C."/>
            <person name="Albuquerque L."/>
        </authorList>
    </citation>
    <scope>NUCLEOTIDE SEQUENCE [LARGE SCALE GENOMIC DNA]</scope>
    <source>
        <strain evidence="2 3">I1-1</strain>
    </source>
</reference>
<dbReference type="STRING" id="307486.GCA_000807215_02277"/>
<feature type="domain" description="Anti sigma-E protein RseA N-terminal" evidence="1">
    <location>
        <begin position="20"/>
        <end position="96"/>
    </location>
</feature>
<organism evidence="2 3">
    <name type="scientific">Tepidimonas taiwanensis</name>
    <dbReference type="NCBI Taxonomy" id="307486"/>
    <lineage>
        <taxon>Bacteria</taxon>
        <taxon>Pseudomonadati</taxon>
        <taxon>Pseudomonadota</taxon>
        <taxon>Betaproteobacteria</taxon>
        <taxon>Burkholderiales</taxon>
        <taxon>Tepidimonas</taxon>
    </lineage>
</organism>
<keyword evidence="3" id="KW-1185">Reference proteome</keyword>
<evidence type="ECO:0000313" key="3">
    <source>
        <dbReference type="Proteomes" id="UP000317763"/>
    </source>
</evidence>
<dbReference type="EMBL" id="VJOM01000001">
    <property type="protein sequence ID" value="TSE34177.1"/>
    <property type="molecule type" value="Genomic_DNA"/>
</dbReference>